<dbReference type="PANTHER" id="PTHR34448">
    <property type="entry name" value="AMINOPEPTIDASE"/>
    <property type="match status" value="1"/>
</dbReference>
<dbReference type="STRING" id="1235802.C823_03885"/>
<organism evidence="2 3">
    <name type="scientific">Eubacterium plexicaudatum ASF492</name>
    <dbReference type="NCBI Taxonomy" id="1235802"/>
    <lineage>
        <taxon>Bacteria</taxon>
        <taxon>Bacillati</taxon>
        <taxon>Bacillota</taxon>
        <taxon>Clostridia</taxon>
        <taxon>Eubacteriales</taxon>
        <taxon>Eubacteriaceae</taxon>
        <taxon>Eubacterium</taxon>
    </lineage>
</organism>
<dbReference type="EMBL" id="AQFT01000119">
    <property type="protein sequence ID" value="EMZ22644.1"/>
    <property type="molecule type" value="Genomic_DNA"/>
</dbReference>
<keyword evidence="1" id="KW-0479">Metal-binding</keyword>
<reference evidence="2 3" key="1">
    <citation type="journal article" date="2014" name="Genome Announc.">
        <title>Draft genome sequences of the altered schaedler flora, a defined bacterial community from gnotobiotic mice.</title>
        <authorList>
            <person name="Wannemuehler M.J."/>
            <person name="Overstreet A.M."/>
            <person name="Ward D.V."/>
            <person name="Phillips G.J."/>
        </authorList>
    </citation>
    <scope>NUCLEOTIDE SEQUENCE [LARGE SCALE GENOMIC DNA]</scope>
    <source>
        <strain evidence="2 3">ASF492</strain>
    </source>
</reference>
<dbReference type="AlphaFoldDB" id="N2AE04"/>
<dbReference type="OrthoDB" id="9803993at2"/>
<dbReference type="PANTHER" id="PTHR34448:SF1">
    <property type="entry name" value="BLL6088 PROTEIN"/>
    <property type="match status" value="1"/>
</dbReference>
<gene>
    <name evidence="2" type="ORF">C823_03885</name>
</gene>
<dbReference type="SUPFAM" id="SSF144052">
    <property type="entry name" value="Thermophilic metalloprotease-like"/>
    <property type="match status" value="1"/>
</dbReference>
<dbReference type="InterPro" id="IPR058739">
    <property type="entry name" value="NicX"/>
</dbReference>
<dbReference type="HOGENOM" id="CLU_062630_0_0_9"/>
<evidence type="ECO:0000313" key="2">
    <source>
        <dbReference type="EMBL" id="EMZ22644.1"/>
    </source>
</evidence>
<keyword evidence="3" id="KW-1185">Reference proteome</keyword>
<dbReference type="GO" id="GO:0046872">
    <property type="term" value="F:metal ion binding"/>
    <property type="evidence" value="ECO:0007669"/>
    <property type="project" value="UniProtKB-KW"/>
</dbReference>
<name>N2AE04_9FIRM</name>
<proteinExistence type="predicted"/>
<dbReference type="PATRIC" id="fig|1235802.3.peg.4106"/>
<accession>N2AE04</accession>
<dbReference type="Pfam" id="PF26233">
    <property type="entry name" value="NicX"/>
    <property type="match status" value="1"/>
</dbReference>
<comment type="caution">
    <text evidence="2">The sequence shown here is derived from an EMBL/GenBank/DDBJ whole genome shotgun (WGS) entry which is preliminary data.</text>
</comment>
<dbReference type="InterPro" id="IPR052170">
    <property type="entry name" value="M29_Exopeptidase"/>
</dbReference>
<protein>
    <recommendedName>
        <fullName evidence="4">Leucyl aminopeptidase (Aminopeptidase T)</fullName>
    </recommendedName>
</protein>
<evidence type="ECO:0000256" key="1">
    <source>
        <dbReference type="ARBA" id="ARBA00022723"/>
    </source>
</evidence>
<dbReference type="Proteomes" id="UP000012589">
    <property type="component" value="Unassembled WGS sequence"/>
</dbReference>
<dbReference type="eggNOG" id="COG2309">
    <property type="taxonomic scope" value="Bacteria"/>
</dbReference>
<evidence type="ECO:0000313" key="3">
    <source>
        <dbReference type="Proteomes" id="UP000012589"/>
    </source>
</evidence>
<evidence type="ECO:0008006" key="4">
    <source>
        <dbReference type="Google" id="ProtNLM"/>
    </source>
</evidence>
<sequence>MNIQKGAEIIIHDWIRLRGRERLLIVSEGRYRAEVRSLKEAAKKITRHVDVLMLEEMSMYVGAYFNERETAFEPYDAVIGATEYSLITTKAVKWAIAHRKRFLSLPLSTGNGVSMLSYDFLRADTVKSKIMAMSILDYFQSAGRIDIRTALGTDLHLCTKGRRAGFFNGCCRDGRGLSSASVEVYVPIVENRTEGMLVLDGSMGYTGKVERPVQICLNGGRITQIEQNADGKKLTDYIDRFEDRRMLTASEFGIGLNTYARCRGCCYIEDESAYGTFHIGFGRNIALGGIQDAVGHFDLVSHNADIFVDNQMIMEQGKITILEPRIYI</sequence>